<dbReference type="Pfam" id="PF10363">
    <property type="entry name" value="RTP1_C1"/>
    <property type="match status" value="1"/>
</dbReference>
<dbReference type="InterPro" id="IPR019451">
    <property type="entry name" value="Rtp1_C1"/>
</dbReference>
<dbReference type="EMBL" id="DF196778">
    <property type="protein sequence ID" value="GAC74600.1"/>
    <property type="molecule type" value="Genomic_DNA"/>
</dbReference>
<dbReference type="OrthoDB" id="39591at2759"/>
<feature type="compositionally biased region" description="Basic and acidic residues" evidence="2">
    <location>
        <begin position="941"/>
        <end position="950"/>
    </location>
</feature>
<proteinExistence type="inferred from homology"/>
<reference evidence="5" key="1">
    <citation type="journal article" date="2013" name="Genome Announc.">
        <title>Genome sequence of the basidiomycetous yeast Pseudozyma antarctica T-34, a producer of the glycolipid biosurfactants mannosylerythritol lipids.</title>
        <authorList>
            <person name="Morita T."/>
            <person name="Koike H."/>
            <person name="Koyama Y."/>
            <person name="Hagiwara H."/>
            <person name="Ito E."/>
            <person name="Fukuoka T."/>
            <person name="Imura T."/>
            <person name="Machida M."/>
            <person name="Kitamoto D."/>
        </authorList>
    </citation>
    <scope>NUCLEOTIDE SEQUENCE [LARGE SCALE GENOMIC DNA]</scope>
    <source>
        <strain evidence="5">T-34</strain>
    </source>
</reference>
<organism evidence="4 5">
    <name type="scientific">Pseudozyma antarctica (strain T-34)</name>
    <name type="common">Yeast</name>
    <name type="synonym">Candida antarctica</name>
    <dbReference type="NCBI Taxonomy" id="1151754"/>
    <lineage>
        <taxon>Eukaryota</taxon>
        <taxon>Fungi</taxon>
        <taxon>Dikarya</taxon>
        <taxon>Basidiomycota</taxon>
        <taxon>Ustilaginomycotina</taxon>
        <taxon>Ustilaginomycetes</taxon>
        <taxon>Ustilaginales</taxon>
        <taxon>Ustilaginaceae</taxon>
        <taxon>Moesziomyces</taxon>
    </lineage>
</organism>
<evidence type="ECO:0000313" key="4">
    <source>
        <dbReference type="EMBL" id="GAC74600.1"/>
    </source>
</evidence>
<comment type="similarity">
    <text evidence="1">Belongs to the Tango6 family.</text>
</comment>
<sequence length="1424" mass="152926">MPASMFRWLRLERARNQPPLQSAVAEPAEPPLLGDFFLEGGWLQGPAGNEFHAWLEDGRSGAKTCARLRPGHLILFCHASRHHLWSTTSCIRGSSGCHEPQPQVLTMSDVASASDTSYRHRLSLALHASRILTGALDDELGIQKGTKTTKLGAKHREENQAVLHATLAERVRSAIVAWTELEAFPLHPDPETATGDLALHLLSHIHACLVEKKRDAASRVAVEDDQRRGIKSKGVQPKEDVGLGVKDVKLVTTLQSLASRWALSSRIKAYDRALFSLSPNSKAETNAAPLSSQNRFEEIDDEDDAHRRHAAVLAFETARTDLAIEIDALIAILSDVATPHSTGGPSSTLTDVVTVVLRVGIVDYLSSLLRLGFGPLPPTLPDAPPQPRSASVKDAIQKRAAAATNQLLRFLSTHSAMSALSSVISHSDAKLGVPSFVKAISSRLLSAQLLRPDGVRSLLIITFGTGDLTEAAELNAADGQSTAPHTGTQEPGSNSLKRFEQCARLLLTPPQGMPVDVYMPIILPNLLDVLAPHPNAAVTLTPPPQEQMRAAGFVLTRISERHPALFASALQDRVYAHFSPALPHTAAASMSDTTADAQAESVVVTSSAELERALATLSSFLLFSEPSPTFFTALFDPILPQLLTLYHLLCTPTSGTGKAKVRSVESGGHRDSLQLEVGNFLKTWLRLVDAQHGADALVRAIQAAEVGIGSQSPDALQGRSSEDASLFWSEENDGIAIRYGRAPESGEQDLSALWKDLSLAALAKQISAGSNDEVDLSKIAPDLATKLGLHLDPCLVARLLKTAERKDLARLTLPSILNIYMAQKAAARARIATAAGPHSETRSVLYLQIILQLFDAFGADLLQGDTQATLAFIDFALSSPSQRSMPGQSTAGSTNLVEPQTAVEESMPFISAKTQQAQFGVSSLFNVAEETSAAREPTAAQEEKTQRTENGDEDEADEDEEELVSTALSLLLSLLEANTAVSTETQPMLVVILDKIDALLDSGSDEVRALAKEAKLVLLARRNSVRGSGPSHVSSQAKPTSETSAKALEYVQAQETYQEALRLLQDPILPVRAHGLVLLRRLVSDDAKQGGQAVARFDPALVPAILDIFLHAVQDEESYLYLNAVQGLSALASSGGGQTIARLVGIYIGRDDGLASQRLPAREVEKRLRVGEALLQVVQRCADALPAHVDAVVPPLLAKLHDRALPNVLRSSFISILGTVVEAAPLSMATKGYAAQMAQICIDIVVLELVHRPAPSQRGPVKLNVQGKKVSDVDDDVRAEQHEAEQRKLDSATVVDAKVAHLRRAAMLLLTLLVRGTSIQLETANEADGPAQLVERLSALRLPGGGSLPSVDRDEPQADSAHKARLGARDLLFPVGLATRLREVAAYAAANDTDMIVRTHAHDCVQLVDALQLDLVHADLVRNR</sequence>
<evidence type="ECO:0000313" key="5">
    <source>
        <dbReference type="Proteomes" id="UP000011976"/>
    </source>
</evidence>
<feature type="compositionally biased region" description="Acidic residues" evidence="2">
    <location>
        <begin position="951"/>
        <end position="961"/>
    </location>
</feature>
<dbReference type="InterPro" id="IPR039600">
    <property type="entry name" value="TANGO6/Rtp1"/>
</dbReference>
<protein>
    <recommendedName>
        <fullName evidence="3">RNA polymerase II assembly factor Rtp1 C-terminal domain-containing protein</fullName>
    </recommendedName>
</protein>
<dbReference type="PANTHER" id="PTHR20959">
    <property type="entry name" value="TRANSPORT AND GOLGI ORGANIZATION PROTEIN 6 FAMILY MEMBER"/>
    <property type="match status" value="1"/>
</dbReference>
<name>M9M316_PSEA3</name>
<dbReference type="SUPFAM" id="SSF48371">
    <property type="entry name" value="ARM repeat"/>
    <property type="match status" value="1"/>
</dbReference>
<evidence type="ECO:0000256" key="1">
    <source>
        <dbReference type="ARBA" id="ARBA00005724"/>
    </source>
</evidence>
<evidence type="ECO:0000256" key="2">
    <source>
        <dbReference type="SAM" id="MobiDB-lite"/>
    </source>
</evidence>
<feature type="region of interest" description="Disordered" evidence="2">
    <location>
        <begin position="930"/>
        <end position="961"/>
    </location>
</feature>
<dbReference type="GO" id="GO:0009306">
    <property type="term" value="P:protein secretion"/>
    <property type="evidence" value="ECO:0007669"/>
    <property type="project" value="TreeGrafter"/>
</dbReference>
<dbReference type="Proteomes" id="UP000011976">
    <property type="component" value="Unassembled WGS sequence"/>
</dbReference>
<feature type="domain" description="RNA polymerase II assembly factor Rtp1 C-terminal" evidence="3">
    <location>
        <begin position="1057"/>
        <end position="1183"/>
    </location>
</feature>
<dbReference type="PANTHER" id="PTHR20959:SF1">
    <property type="entry name" value="TRANSPORT AND GOLGI ORGANIZATION PROTEIN 6 HOMOLOG"/>
    <property type="match status" value="1"/>
</dbReference>
<evidence type="ECO:0000259" key="3">
    <source>
        <dbReference type="Pfam" id="PF10363"/>
    </source>
</evidence>
<accession>M9M316</accession>
<dbReference type="InterPro" id="IPR016024">
    <property type="entry name" value="ARM-type_fold"/>
</dbReference>
<gene>
    <name evidence="4" type="ORF">PANT_12c00052</name>
</gene>